<dbReference type="InterPro" id="IPR001507">
    <property type="entry name" value="ZP_dom"/>
</dbReference>
<dbReference type="InterPro" id="IPR042235">
    <property type="entry name" value="ZP-C_dom"/>
</dbReference>
<dbReference type="InterPro" id="IPR048290">
    <property type="entry name" value="ZP_chr"/>
</dbReference>
<keyword evidence="3" id="KW-0325">Glycoprotein</keyword>
<evidence type="ECO:0000313" key="7">
    <source>
        <dbReference type="Proteomes" id="UP001163046"/>
    </source>
</evidence>
<dbReference type="PROSITE" id="PS51034">
    <property type="entry name" value="ZP_2"/>
    <property type="match status" value="1"/>
</dbReference>
<organism evidence="6 7">
    <name type="scientific">Desmophyllum pertusum</name>
    <dbReference type="NCBI Taxonomy" id="174260"/>
    <lineage>
        <taxon>Eukaryota</taxon>
        <taxon>Metazoa</taxon>
        <taxon>Cnidaria</taxon>
        <taxon>Anthozoa</taxon>
        <taxon>Hexacorallia</taxon>
        <taxon>Scleractinia</taxon>
        <taxon>Caryophylliina</taxon>
        <taxon>Caryophylliidae</taxon>
        <taxon>Desmophyllum</taxon>
    </lineage>
</organism>
<dbReference type="AlphaFoldDB" id="A0A9W9ZYF9"/>
<dbReference type="Pfam" id="PF00100">
    <property type="entry name" value="Zona_pellucida"/>
    <property type="match status" value="1"/>
</dbReference>
<dbReference type="PANTHER" id="PTHR14002:SF43">
    <property type="entry name" value="DELTA-LIKE PROTEIN"/>
    <property type="match status" value="1"/>
</dbReference>
<evidence type="ECO:0000256" key="2">
    <source>
        <dbReference type="ARBA" id="ARBA00023157"/>
    </source>
</evidence>
<evidence type="ECO:0000259" key="5">
    <source>
        <dbReference type="PROSITE" id="PS51034"/>
    </source>
</evidence>
<comment type="caution">
    <text evidence="6">The sequence shown here is derived from an EMBL/GenBank/DDBJ whole genome shotgun (WGS) entry which is preliminary data.</text>
</comment>
<keyword evidence="4" id="KW-0812">Transmembrane</keyword>
<evidence type="ECO:0000256" key="4">
    <source>
        <dbReference type="SAM" id="Phobius"/>
    </source>
</evidence>
<evidence type="ECO:0000256" key="3">
    <source>
        <dbReference type="ARBA" id="ARBA00023180"/>
    </source>
</evidence>
<dbReference type="Gene3D" id="2.60.40.4100">
    <property type="entry name" value="Zona pellucida, ZP-C domain"/>
    <property type="match status" value="1"/>
</dbReference>
<sequence>MAKDIVSHVPDFQIPFHCYYDSEGLVDGGGAVATQQESNFLQERFRGIHVETELVSGYQIRWLTILAKDCYATPTSDRNSSPKYWIIQNGCKQDETLEYHPAYERSERFSVESFSFIGDNTFVFVHCDVRICNVSDPESKCVRICDNRRKRDVDVAAESLDDVYPLAQGPLALEKEEGRKERTANPRRSGPNVPIIAVLAAVTALCIFGAAYMMWQRKNLINNYTTLTQEIQN</sequence>
<dbReference type="PANTHER" id="PTHR14002">
    <property type="entry name" value="ENDOGLIN/TGF-BETA RECEPTOR TYPE III"/>
    <property type="match status" value="1"/>
</dbReference>
<keyword evidence="7" id="KW-1185">Reference proteome</keyword>
<evidence type="ECO:0000313" key="6">
    <source>
        <dbReference type="EMBL" id="KAJ7390062.1"/>
    </source>
</evidence>
<keyword evidence="2" id="KW-1015">Disulfide bond</keyword>
<reference evidence="6" key="1">
    <citation type="submission" date="2023-01" db="EMBL/GenBank/DDBJ databases">
        <title>Genome assembly of the deep-sea coral Lophelia pertusa.</title>
        <authorList>
            <person name="Herrera S."/>
            <person name="Cordes E."/>
        </authorList>
    </citation>
    <scope>NUCLEOTIDE SEQUENCE</scope>
    <source>
        <strain evidence="6">USNM1676648</strain>
        <tissue evidence="6">Polyp</tissue>
    </source>
</reference>
<evidence type="ECO:0000256" key="1">
    <source>
        <dbReference type="ARBA" id="ARBA00022729"/>
    </source>
</evidence>
<dbReference type="Proteomes" id="UP001163046">
    <property type="component" value="Unassembled WGS sequence"/>
</dbReference>
<feature type="transmembrane region" description="Helical" evidence="4">
    <location>
        <begin position="195"/>
        <end position="215"/>
    </location>
</feature>
<dbReference type="EMBL" id="MU825421">
    <property type="protein sequence ID" value="KAJ7390062.1"/>
    <property type="molecule type" value="Genomic_DNA"/>
</dbReference>
<dbReference type="PRINTS" id="PR00023">
    <property type="entry name" value="ZPELLUCIDA"/>
</dbReference>
<keyword evidence="4" id="KW-0472">Membrane</keyword>
<gene>
    <name evidence="6" type="ORF">OS493_027587</name>
</gene>
<name>A0A9W9ZYF9_9CNID</name>
<proteinExistence type="predicted"/>
<dbReference type="InterPro" id="IPR055355">
    <property type="entry name" value="ZP-C"/>
</dbReference>
<protein>
    <recommendedName>
        <fullName evidence="5">ZP domain-containing protein</fullName>
    </recommendedName>
</protein>
<dbReference type="OrthoDB" id="5953468at2759"/>
<keyword evidence="4" id="KW-1133">Transmembrane helix</keyword>
<keyword evidence="1" id="KW-0732">Signal</keyword>
<accession>A0A9W9ZYF9</accession>
<feature type="domain" description="ZP" evidence="5">
    <location>
        <begin position="1"/>
        <end position="148"/>
    </location>
</feature>